<accession>A0ABQ0RGF4</accession>
<keyword evidence="2" id="KW-1185">Reference proteome</keyword>
<evidence type="ECO:0008006" key="3">
    <source>
        <dbReference type="Google" id="ProtNLM"/>
    </source>
</evidence>
<dbReference type="RefSeq" id="WP_141355260.1">
    <property type="nucleotide sequence ID" value="NZ_BAAAWM010000001.1"/>
</dbReference>
<dbReference type="Proteomes" id="UP000316242">
    <property type="component" value="Unassembled WGS sequence"/>
</dbReference>
<protein>
    <recommendedName>
        <fullName evidence="3">Transposase IS4-like domain-containing protein</fullName>
    </recommendedName>
</protein>
<gene>
    <name evidence="1" type="ORF">ANI01nite_00850</name>
</gene>
<proteinExistence type="predicted"/>
<sequence length="79" mass="8836">MHWVLPYGSFLSAMAGMPIRVLTARIAVDAEGQVVTTETNWLVASLLDPAEGTTLTLMGLRHQRWEIEKAFRELKSPLL</sequence>
<dbReference type="EMBL" id="BJNE01000001">
    <property type="protein sequence ID" value="GEC10882.1"/>
    <property type="molecule type" value="Genomic_DNA"/>
</dbReference>
<organism evidence="1 2">
    <name type="scientific">Glutamicibacter nicotianae</name>
    <name type="common">Arthrobacter nicotianae</name>
    <dbReference type="NCBI Taxonomy" id="37929"/>
    <lineage>
        <taxon>Bacteria</taxon>
        <taxon>Bacillati</taxon>
        <taxon>Actinomycetota</taxon>
        <taxon>Actinomycetes</taxon>
        <taxon>Micrococcales</taxon>
        <taxon>Micrococcaceae</taxon>
        <taxon>Glutamicibacter</taxon>
    </lineage>
</organism>
<evidence type="ECO:0000313" key="1">
    <source>
        <dbReference type="EMBL" id="GEC10882.1"/>
    </source>
</evidence>
<reference evidence="1 2" key="1">
    <citation type="submission" date="2019-06" db="EMBL/GenBank/DDBJ databases">
        <title>Whole genome shotgun sequence of Glutamicibacter nicotianae NBRC 14234.</title>
        <authorList>
            <person name="Hosoyama A."/>
            <person name="Uohara A."/>
            <person name="Ohji S."/>
            <person name="Ichikawa N."/>
        </authorList>
    </citation>
    <scope>NUCLEOTIDE SEQUENCE [LARGE SCALE GENOMIC DNA]</scope>
    <source>
        <strain evidence="1 2">NBRC 14234</strain>
    </source>
</reference>
<comment type="caution">
    <text evidence="1">The sequence shown here is derived from an EMBL/GenBank/DDBJ whole genome shotgun (WGS) entry which is preliminary data.</text>
</comment>
<evidence type="ECO:0000313" key="2">
    <source>
        <dbReference type="Proteomes" id="UP000316242"/>
    </source>
</evidence>
<name>A0ABQ0RGF4_GLUNI</name>